<keyword evidence="2" id="KW-0808">Transferase</keyword>
<keyword evidence="4" id="KW-0862">Zinc</keyword>
<protein>
    <recommendedName>
        <fullName evidence="1">protein acetyllysine N-acetyltransferase</fullName>
        <ecNumber evidence="1">2.3.1.286</ecNumber>
    </recommendedName>
</protein>
<dbReference type="GO" id="GO:0005634">
    <property type="term" value="C:nucleus"/>
    <property type="evidence" value="ECO:0007669"/>
    <property type="project" value="TreeGrafter"/>
</dbReference>
<dbReference type="GO" id="GO:0003714">
    <property type="term" value="F:transcription corepressor activity"/>
    <property type="evidence" value="ECO:0007669"/>
    <property type="project" value="TreeGrafter"/>
</dbReference>
<evidence type="ECO:0000256" key="2">
    <source>
        <dbReference type="ARBA" id="ARBA00022679"/>
    </source>
</evidence>
<dbReference type="Proteomes" id="UP000276834">
    <property type="component" value="Unassembled WGS sequence"/>
</dbReference>
<evidence type="ECO:0000313" key="10">
    <source>
        <dbReference type="Proteomes" id="UP000276834"/>
    </source>
</evidence>
<evidence type="ECO:0000256" key="5">
    <source>
        <dbReference type="ARBA" id="ARBA00023027"/>
    </source>
</evidence>
<dbReference type="OrthoDB" id="2919105at2759"/>
<organism evidence="9 10">
    <name type="scientific">Chloebia gouldiae</name>
    <name type="common">Gouldian finch</name>
    <name type="synonym">Erythrura gouldiae</name>
    <dbReference type="NCBI Taxonomy" id="44316"/>
    <lineage>
        <taxon>Eukaryota</taxon>
        <taxon>Metazoa</taxon>
        <taxon>Chordata</taxon>
        <taxon>Craniata</taxon>
        <taxon>Vertebrata</taxon>
        <taxon>Euteleostomi</taxon>
        <taxon>Archelosauria</taxon>
        <taxon>Archosauria</taxon>
        <taxon>Dinosauria</taxon>
        <taxon>Saurischia</taxon>
        <taxon>Theropoda</taxon>
        <taxon>Coelurosauria</taxon>
        <taxon>Aves</taxon>
        <taxon>Neognathae</taxon>
        <taxon>Neoaves</taxon>
        <taxon>Telluraves</taxon>
        <taxon>Australaves</taxon>
        <taxon>Passeriformes</taxon>
        <taxon>Passeroidea</taxon>
        <taxon>Passeridae</taxon>
        <taxon>Chloebia</taxon>
    </lineage>
</organism>
<feature type="domain" description="Deacetylase sirtuin-type" evidence="8">
    <location>
        <begin position="1"/>
        <end position="340"/>
    </location>
</feature>
<evidence type="ECO:0000259" key="8">
    <source>
        <dbReference type="PROSITE" id="PS50305"/>
    </source>
</evidence>
<comment type="caution">
    <text evidence="6">Lacks conserved residue(s) required for the propagation of feature annotation.</text>
</comment>
<dbReference type="GO" id="GO:0046969">
    <property type="term" value="F:histone H3K9 deacetylase activity, NAD-dependent"/>
    <property type="evidence" value="ECO:0007669"/>
    <property type="project" value="TreeGrafter"/>
</dbReference>
<reference evidence="9 10" key="1">
    <citation type="journal article" date="2018" name="Proc. R. Soc. B">
        <title>A non-coding region near Follistatin controls head colour polymorphism in the Gouldian finch.</title>
        <authorList>
            <person name="Toomey M.B."/>
            <person name="Marques C.I."/>
            <person name="Andrade P."/>
            <person name="Araujo P.M."/>
            <person name="Sabatino S."/>
            <person name="Gazda M.A."/>
            <person name="Afonso S."/>
            <person name="Lopes R.J."/>
            <person name="Corbo J.C."/>
            <person name="Carneiro M."/>
        </authorList>
    </citation>
    <scope>NUCLEOTIDE SEQUENCE [LARGE SCALE GENOMIC DNA]</scope>
    <source>
        <strain evidence="9">Red01</strain>
        <tissue evidence="9">Muscle</tissue>
    </source>
</reference>
<evidence type="ECO:0000256" key="6">
    <source>
        <dbReference type="PROSITE-ProRule" id="PRU00236"/>
    </source>
</evidence>
<evidence type="ECO:0000256" key="3">
    <source>
        <dbReference type="ARBA" id="ARBA00022723"/>
    </source>
</evidence>
<evidence type="ECO:0000256" key="7">
    <source>
        <dbReference type="SAM" id="MobiDB-lite"/>
    </source>
</evidence>
<dbReference type="GO" id="GO:0070403">
    <property type="term" value="F:NAD+ binding"/>
    <property type="evidence" value="ECO:0007669"/>
    <property type="project" value="TreeGrafter"/>
</dbReference>
<keyword evidence="10" id="KW-1185">Reference proteome</keyword>
<feature type="non-terminal residue" evidence="9">
    <location>
        <position position="1"/>
    </location>
</feature>
<dbReference type="Gene3D" id="3.40.50.1220">
    <property type="entry name" value="TPP-binding domain"/>
    <property type="match status" value="1"/>
</dbReference>
<evidence type="ECO:0000256" key="4">
    <source>
        <dbReference type="ARBA" id="ARBA00022833"/>
    </source>
</evidence>
<dbReference type="PANTHER" id="PTHR11085:SF12">
    <property type="entry name" value="NAD-DEPENDENT PROTEIN DEACYLASE SIRTUIN-6"/>
    <property type="match status" value="1"/>
</dbReference>
<gene>
    <name evidence="9" type="ORF">DV515_00018085</name>
</gene>
<dbReference type="PROSITE" id="PS50305">
    <property type="entry name" value="SIRTUIN"/>
    <property type="match status" value="1"/>
</dbReference>
<feature type="region of interest" description="Disordered" evidence="7">
    <location>
        <begin position="489"/>
        <end position="509"/>
    </location>
</feature>
<name>A0A3L8Q8H5_CHLGU</name>
<dbReference type="GO" id="GO:0046872">
    <property type="term" value="F:metal ion binding"/>
    <property type="evidence" value="ECO:0007669"/>
    <property type="project" value="UniProtKB-KW"/>
</dbReference>
<keyword evidence="5" id="KW-0520">NAD</keyword>
<dbReference type="InterPro" id="IPR026591">
    <property type="entry name" value="Sirtuin_cat_small_dom_sf"/>
</dbReference>
<dbReference type="SUPFAM" id="SSF52467">
    <property type="entry name" value="DHS-like NAD/FAD-binding domain"/>
    <property type="match status" value="1"/>
</dbReference>
<evidence type="ECO:0000256" key="1">
    <source>
        <dbReference type="ARBA" id="ARBA00012928"/>
    </source>
</evidence>
<dbReference type="Gene3D" id="3.30.1600.10">
    <property type="entry name" value="SIR2/SIRT2 'Small Domain"/>
    <property type="match status" value="1"/>
</dbReference>
<feature type="non-terminal residue" evidence="9">
    <location>
        <position position="611"/>
    </location>
</feature>
<sequence length="611" mass="64469">WAGILIPGEIWAGIPIPGGGWAGISIPGEIWAGISIPGGSWAGISTQGKLGWDPHPRRSWAGISIPGGSWAGISIPGEIWAGISPPGCVGHSSPSLSPPCLRRQYHGAQAHRPPLQRHQGPGAAGLQVGIPPGMWDGGMTPQPLRCGRSSPRCRKISLDALQPFTVWGQGGWDRLWSLSPLPGQLCCLFSCLFQGTPWSLCVFSRGKLRDTILDWEDSLPDRLQVLTPAQEGNSPFPPIHALTDLSVTLGTSLQIKPSGNLPLITKKRGGKLVIVNLQATKHVSEHPAALHCSFPLLSPVPGPSQVCPCTLSPPSLEPAVSSQGLQPDGRATHMEPVEGTLASCSVPAEMLVPQSSKVFNAQSWGFLGCQQSSLVPVTLCPCSVPVSPSPGVAPAHAPAEPQGQLMSLWERHRGDMAVSLGGAVCPLSRVPAVQDRQADLRIHGYVDEVMTKLMKHLGLEVPEWTGPVVVESAELAKGEQLQGRLKEQPLGQHNGTAAPCAGNAPPERRDGLKLECPSLDTGPTPVKKMKALEWNSQSSCGCPWIPGSVQGQSKVSLPMAGWHWVGFKGTGGGCIPVGLRAGSCGRVPWPQLQVGHGHVSPLSWAPHGSWA</sequence>
<keyword evidence="3" id="KW-0479">Metal-binding</keyword>
<dbReference type="EMBL" id="QUSF01002301">
    <property type="protein sequence ID" value="RLV63624.1"/>
    <property type="molecule type" value="Genomic_DNA"/>
</dbReference>
<dbReference type="InterPro" id="IPR029035">
    <property type="entry name" value="DHS-like_NAD/FAD-binding_dom"/>
</dbReference>
<evidence type="ECO:0000313" key="9">
    <source>
        <dbReference type="EMBL" id="RLV63624.1"/>
    </source>
</evidence>
<comment type="caution">
    <text evidence="9">The sequence shown here is derived from an EMBL/GenBank/DDBJ whole genome shotgun (WGS) entry which is preliminary data.</text>
</comment>
<dbReference type="InterPro" id="IPR050134">
    <property type="entry name" value="NAD-dep_sirtuin_deacylases"/>
</dbReference>
<dbReference type="GO" id="GO:0000122">
    <property type="term" value="P:negative regulation of transcription by RNA polymerase II"/>
    <property type="evidence" value="ECO:0007669"/>
    <property type="project" value="TreeGrafter"/>
</dbReference>
<proteinExistence type="predicted"/>
<accession>A0A3L8Q8H5</accession>
<dbReference type="AlphaFoldDB" id="A0A3L8Q8H5"/>
<dbReference type="InterPro" id="IPR026590">
    <property type="entry name" value="Ssirtuin_cat_dom"/>
</dbReference>
<dbReference type="PANTHER" id="PTHR11085">
    <property type="entry name" value="NAD-DEPENDENT PROTEIN DEACYLASE SIRTUIN-5, MITOCHONDRIAL-RELATED"/>
    <property type="match status" value="1"/>
</dbReference>
<dbReference type="EC" id="2.3.1.286" evidence="1"/>